<evidence type="ECO:0000313" key="9">
    <source>
        <dbReference type="EMBL" id="KAF2838193.1"/>
    </source>
</evidence>
<dbReference type="CDD" id="cd14943">
    <property type="entry name" value="TRAPPC5_Trs31"/>
    <property type="match status" value="1"/>
</dbReference>
<dbReference type="Pfam" id="PF04051">
    <property type="entry name" value="TRAPP"/>
    <property type="match status" value="1"/>
</dbReference>
<dbReference type="Proteomes" id="UP000799429">
    <property type="component" value="Unassembled WGS sequence"/>
</dbReference>
<evidence type="ECO:0000256" key="3">
    <source>
        <dbReference type="ARBA" id="ARBA00022448"/>
    </source>
</evidence>
<dbReference type="AlphaFoldDB" id="A0A9P4S8U3"/>
<sequence>MATPHSLHHEGPQKPPPSTTLPLRQHPQQQPQPTQQTVQALPVQPATGLRYPSSKKTIYDRNINRSKTAELSRAAFAYLFIEMIGYAQRRVKGVADLEKRLNEAGQPLGHRLLPLLLHRLPSPPPRPTRILPLLQFITTTLWRHLFGRPADTLERSAANAAEYMISDNEPLVSQYISVPREMGNFNAGAFVAGVIEGVCVGAGFEVEGVTAHGVAEQGGGEGGMWPGKTVFLIRFCAGVLEREEGLGKGM</sequence>
<dbReference type="GO" id="GO:1990070">
    <property type="term" value="C:TRAPPI protein complex"/>
    <property type="evidence" value="ECO:0007669"/>
    <property type="project" value="TreeGrafter"/>
</dbReference>
<protein>
    <recommendedName>
        <fullName evidence="7">Trafficking protein particle complex subunit</fullName>
    </recommendedName>
</protein>
<dbReference type="PANTHER" id="PTHR20902:SF0">
    <property type="entry name" value="TRAFFICKING PROTEIN PARTICLE COMPLEX SUBUNIT 5"/>
    <property type="match status" value="1"/>
</dbReference>
<dbReference type="SUPFAM" id="SSF111126">
    <property type="entry name" value="Ligand-binding domain in the NO signalling and Golgi transport"/>
    <property type="match status" value="1"/>
</dbReference>
<keyword evidence="5 7" id="KW-0931">ER-Golgi transport</keyword>
<dbReference type="GO" id="GO:1990072">
    <property type="term" value="C:TRAPPIII protein complex"/>
    <property type="evidence" value="ECO:0007669"/>
    <property type="project" value="TreeGrafter"/>
</dbReference>
<comment type="function">
    <text evidence="7">Plays a key role in the late stages of endoplasmic reticulum to Golgi traffic.</text>
</comment>
<dbReference type="PIRSF" id="PIRSF017479">
    <property type="entry name" value="TRAPP_I_complex_Trs31"/>
    <property type="match status" value="1"/>
</dbReference>
<evidence type="ECO:0000256" key="4">
    <source>
        <dbReference type="ARBA" id="ARBA00022824"/>
    </source>
</evidence>
<evidence type="ECO:0000256" key="5">
    <source>
        <dbReference type="ARBA" id="ARBA00022892"/>
    </source>
</evidence>
<dbReference type="GO" id="GO:1990071">
    <property type="term" value="C:TRAPPII protein complex"/>
    <property type="evidence" value="ECO:0007669"/>
    <property type="project" value="TreeGrafter"/>
</dbReference>
<comment type="similarity">
    <text evidence="2 7">Belongs to the TRAPP small subunits family. BET3 subfamily.</text>
</comment>
<evidence type="ECO:0000256" key="7">
    <source>
        <dbReference type="PIRNR" id="PIRNR017479"/>
    </source>
</evidence>
<dbReference type="PANTHER" id="PTHR20902">
    <property type="entry name" value="41-2 PROTEIN ANTIGEN-RELATED"/>
    <property type="match status" value="1"/>
</dbReference>
<keyword evidence="10" id="KW-1185">Reference proteome</keyword>
<evidence type="ECO:0000256" key="2">
    <source>
        <dbReference type="ARBA" id="ARBA00006218"/>
    </source>
</evidence>
<organism evidence="9 10">
    <name type="scientific">Patellaria atrata CBS 101060</name>
    <dbReference type="NCBI Taxonomy" id="1346257"/>
    <lineage>
        <taxon>Eukaryota</taxon>
        <taxon>Fungi</taxon>
        <taxon>Dikarya</taxon>
        <taxon>Ascomycota</taxon>
        <taxon>Pezizomycotina</taxon>
        <taxon>Dothideomycetes</taxon>
        <taxon>Dothideomycetes incertae sedis</taxon>
        <taxon>Patellariales</taxon>
        <taxon>Patellariaceae</taxon>
        <taxon>Patellaria</taxon>
    </lineage>
</organism>
<comment type="subcellular location">
    <subcellularLocation>
        <location evidence="1">Endoplasmic reticulum</location>
    </subcellularLocation>
    <subcellularLocation>
        <location evidence="7">Golgi apparatus</location>
        <location evidence="7">cis-Golgi network</location>
    </subcellularLocation>
</comment>
<feature type="compositionally biased region" description="Low complexity" evidence="8">
    <location>
        <begin position="20"/>
        <end position="45"/>
    </location>
</feature>
<feature type="region of interest" description="Disordered" evidence="8">
    <location>
        <begin position="1"/>
        <end position="48"/>
    </location>
</feature>
<dbReference type="InterPro" id="IPR007194">
    <property type="entry name" value="TRAPP_component"/>
</dbReference>
<evidence type="ECO:0000313" key="10">
    <source>
        <dbReference type="Proteomes" id="UP000799429"/>
    </source>
</evidence>
<dbReference type="InterPro" id="IPR016696">
    <property type="entry name" value="TRAPP-I_su5"/>
</dbReference>
<dbReference type="InterPro" id="IPR024096">
    <property type="entry name" value="NO_sig/Golgi_transp_ligand-bd"/>
</dbReference>
<dbReference type="EMBL" id="MU006097">
    <property type="protein sequence ID" value="KAF2838193.1"/>
    <property type="molecule type" value="Genomic_DNA"/>
</dbReference>
<dbReference type="GO" id="GO:0006888">
    <property type="term" value="P:endoplasmic reticulum to Golgi vesicle-mediated transport"/>
    <property type="evidence" value="ECO:0007669"/>
    <property type="project" value="TreeGrafter"/>
</dbReference>
<reference evidence="9" key="1">
    <citation type="journal article" date="2020" name="Stud. Mycol.">
        <title>101 Dothideomycetes genomes: a test case for predicting lifestyles and emergence of pathogens.</title>
        <authorList>
            <person name="Haridas S."/>
            <person name="Albert R."/>
            <person name="Binder M."/>
            <person name="Bloem J."/>
            <person name="Labutti K."/>
            <person name="Salamov A."/>
            <person name="Andreopoulos B."/>
            <person name="Baker S."/>
            <person name="Barry K."/>
            <person name="Bills G."/>
            <person name="Bluhm B."/>
            <person name="Cannon C."/>
            <person name="Castanera R."/>
            <person name="Culley D."/>
            <person name="Daum C."/>
            <person name="Ezra D."/>
            <person name="Gonzalez J."/>
            <person name="Henrissat B."/>
            <person name="Kuo A."/>
            <person name="Liang C."/>
            <person name="Lipzen A."/>
            <person name="Lutzoni F."/>
            <person name="Magnuson J."/>
            <person name="Mondo S."/>
            <person name="Nolan M."/>
            <person name="Ohm R."/>
            <person name="Pangilinan J."/>
            <person name="Park H.-J."/>
            <person name="Ramirez L."/>
            <person name="Alfaro M."/>
            <person name="Sun H."/>
            <person name="Tritt A."/>
            <person name="Yoshinaga Y."/>
            <person name="Zwiers L.-H."/>
            <person name="Turgeon B."/>
            <person name="Goodwin S."/>
            <person name="Spatafora J."/>
            <person name="Crous P."/>
            <person name="Grigoriev I."/>
        </authorList>
    </citation>
    <scope>NUCLEOTIDE SEQUENCE</scope>
    <source>
        <strain evidence="9">CBS 101060</strain>
    </source>
</reference>
<dbReference type="OrthoDB" id="10254842at2759"/>
<accession>A0A9P4S8U3</accession>
<evidence type="ECO:0000256" key="8">
    <source>
        <dbReference type="SAM" id="MobiDB-lite"/>
    </source>
</evidence>
<evidence type="ECO:0000256" key="6">
    <source>
        <dbReference type="ARBA" id="ARBA00023034"/>
    </source>
</evidence>
<comment type="subunit">
    <text evidence="7">Part of the multisubunit TRAPP (transport protein particle) complex.</text>
</comment>
<dbReference type="GO" id="GO:0005783">
    <property type="term" value="C:endoplasmic reticulum"/>
    <property type="evidence" value="ECO:0007669"/>
    <property type="project" value="UniProtKB-SubCell"/>
</dbReference>
<comment type="caution">
    <text evidence="9">The sequence shown here is derived from an EMBL/GenBank/DDBJ whole genome shotgun (WGS) entry which is preliminary data.</text>
</comment>
<keyword evidence="3 7" id="KW-0813">Transport</keyword>
<dbReference type="Gene3D" id="3.30.1380.20">
    <property type="entry name" value="Trafficking protein particle complex subunit 3"/>
    <property type="match status" value="1"/>
</dbReference>
<keyword evidence="6 7" id="KW-0333">Golgi apparatus</keyword>
<name>A0A9P4S8U3_9PEZI</name>
<evidence type="ECO:0000256" key="1">
    <source>
        <dbReference type="ARBA" id="ARBA00004240"/>
    </source>
</evidence>
<proteinExistence type="inferred from homology"/>
<keyword evidence="4 7" id="KW-0256">Endoplasmic reticulum</keyword>
<gene>
    <name evidence="9" type="ORF">M501DRAFT_936166</name>
</gene>